<name>A0A2G3DZQ6_9FIRM</name>
<organism evidence="1 2">
    <name type="scientific">Pseudobutyrivibrio ruminis</name>
    <dbReference type="NCBI Taxonomy" id="46206"/>
    <lineage>
        <taxon>Bacteria</taxon>
        <taxon>Bacillati</taxon>
        <taxon>Bacillota</taxon>
        <taxon>Clostridia</taxon>
        <taxon>Lachnospirales</taxon>
        <taxon>Lachnospiraceae</taxon>
        <taxon>Pseudobutyrivibrio</taxon>
    </lineage>
</organism>
<sequence length="167" mass="19505">MKEKLGRIKVLFGDVDNTLLCLKMYNEEGKRIVGFEDANDWLKYNINHNAYIKCQAPRGVKNLIDDLHFNHGVKIYGLTECSNSFEYNSKFNRLKECYPGIFEHHGDLISTESRHKKVLIMKMIAERDGYDMNEIMFIDDSYTEIMEAFGAGILSMHTTEVMERFMQ</sequence>
<reference evidence="1 2" key="2">
    <citation type="submission" date="2017-10" db="EMBL/GenBank/DDBJ databases">
        <authorList>
            <person name="Banno H."/>
            <person name="Chua N.-H."/>
        </authorList>
    </citation>
    <scope>NUCLEOTIDE SEQUENCE [LARGE SCALE GENOMIC DNA]</scope>
    <source>
        <strain evidence="1 2">JK626</strain>
    </source>
</reference>
<comment type="caution">
    <text evidence="1">The sequence shown here is derived from an EMBL/GenBank/DDBJ whole genome shotgun (WGS) entry which is preliminary data.</text>
</comment>
<dbReference type="AlphaFoldDB" id="A0A2G3DZQ6"/>
<dbReference type="Proteomes" id="UP000225889">
    <property type="component" value="Unassembled WGS sequence"/>
</dbReference>
<gene>
    <name evidence="1" type="ORF">CSX01_00760</name>
</gene>
<evidence type="ECO:0000313" key="2">
    <source>
        <dbReference type="Proteomes" id="UP000225889"/>
    </source>
</evidence>
<accession>A0A2G3DZQ6</accession>
<dbReference type="Gene3D" id="3.40.50.1000">
    <property type="entry name" value="HAD superfamily/HAD-like"/>
    <property type="match status" value="1"/>
</dbReference>
<evidence type="ECO:0000313" key="1">
    <source>
        <dbReference type="EMBL" id="PHU36516.1"/>
    </source>
</evidence>
<reference evidence="1 2" key="1">
    <citation type="submission" date="2017-10" db="EMBL/GenBank/DDBJ databases">
        <title>Resolving the taxonomy of Roseburia spp., Eubacterium rectale and Agathobacter spp. through phylogenomic analysis.</title>
        <authorList>
            <person name="Sheridan P.O."/>
            <person name="Walker A.W."/>
            <person name="Duncan S.H."/>
            <person name="Scott K.P."/>
            <person name="Toole P.W.O."/>
            <person name="Luis P."/>
            <person name="Flint H.J."/>
        </authorList>
    </citation>
    <scope>NUCLEOTIDE SEQUENCE [LARGE SCALE GENOMIC DNA]</scope>
    <source>
        <strain evidence="1 2">JK626</strain>
    </source>
</reference>
<dbReference type="InterPro" id="IPR036412">
    <property type="entry name" value="HAD-like_sf"/>
</dbReference>
<dbReference type="InterPro" id="IPR023214">
    <property type="entry name" value="HAD_sf"/>
</dbReference>
<dbReference type="SUPFAM" id="SSF56784">
    <property type="entry name" value="HAD-like"/>
    <property type="match status" value="1"/>
</dbReference>
<protein>
    <submittedName>
        <fullName evidence="1">Uncharacterized protein</fullName>
    </submittedName>
</protein>
<proteinExistence type="predicted"/>
<dbReference type="RefSeq" id="WP_090153400.1">
    <property type="nucleotide sequence ID" value="NZ_PDYF01000003.1"/>
</dbReference>
<dbReference type="EMBL" id="PDYF01000003">
    <property type="protein sequence ID" value="PHU36516.1"/>
    <property type="molecule type" value="Genomic_DNA"/>
</dbReference>